<evidence type="ECO:0000256" key="1">
    <source>
        <dbReference type="SAM" id="MobiDB-lite"/>
    </source>
</evidence>
<feature type="compositionally biased region" description="Basic and acidic residues" evidence="1">
    <location>
        <begin position="20"/>
        <end position="40"/>
    </location>
</feature>
<accession>A0A427ARQ9</accession>
<dbReference type="AlphaFoldDB" id="A0A427ARQ9"/>
<evidence type="ECO:0000313" key="2">
    <source>
        <dbReference type="EMBL" id="RRT78895.1"/>
    </source>
</evidence>
<gene>
    <name evidence="2" type="ORF">B296_00012984</name>
</gene>
<feature type="region of interest" description="Disordered" evidence="1">
    <location>
        <begin position="14"/>
        <end position="84"/>
    </location>
</feature>
<sequence>MEYLVISEILDGGEVGDEVGLDREELRREGVQEENHEQGPGDRIALGNEGAQPPIPIHSSRKRVEQEAHPPGRPPVEEDGGFWSTARPFSPSFCHQQLLCWARPRRVEIDDGRDI</sequence>
<name>A0A427ARQ9_ENSVE</name>
<organism evidence="2 3">
    <name type="scientific">Ensete ventricosum</name>
    <name type="common">Abyssinian banana</name>
    <name type="synonym">Musa ensete</name>
    <dbReference type="NCBI Taxonomy" id="4639"/>
    <lineage>
        <taxon>Eukaryota</taxon>
        <taxon>Viridiplantae</taxon>
        <taxon>Streptophyta</taxon>
        <taxon>Embryophyta</taxon>
        <taxon>Tracheophyta</taxon>
        <taxon>Spermatophyta</taxon>
        <taxon>Magnoliopsida</taxon>
        <taxon>Liliopsida</taxon>
        <taxon>Zingiberales</taxon>
        <taxon>Musaceae</taxon>
        <taxon>Ensete</taxon>
    </lineage>
</organism>
<protein>
    <submittedName>
        <fullName evidence="2">Uncharacterized protein</fullName>
    </submittedName>
</protein>
<proteinExistence type="predicted"/>
<dbReference type="Proteomes" id="UP000287651">
    <property type="component" value="Unassembled WGS sequence"/>
</dbReference>
<evidence type="ECO:0000313" key="3">
    <source>
        <dbReference type="Proteomes" id="UP000287651"/>
    </source>
</evidence>
<comment type="caution">
    <text evidence="2">The sequence shown here is derived from an EMBL/GenBank/DDBJ whole genome shotgun (WGS) entry which is preliminary data.</text>
</comment>
<dbReference type="EMBL" id="AMZH03001560">
    <property type="protein sequence ID" value="RRT78895.1"/>
    <property type="molecule type" value="Genomic_DNA"/>
</dbReference>
<reference evidence="2 3" key="1">
    <citation type="journal article" date="2014" name="Agronomy (Basel)">
        <title>A Draft Genome Sequence for Ensete ventricosum, the Drought-Tolerant Tree Against Hunger.</title>
        <authorList>
            <person name="Harrison J."/>
            <person name="Moore K.A."/>
            <person name="Paszkiewicz K."/>
            <person name="Jones T."/>
            <person name="Grant M."/>
            <person name="Ambacheew D."/>
            <person name="Muzemil S."/>
            <person name="Studholme D.J."/>
        </authorList>
    </citation>
    <scope>NUCLEOTIDE SEQUENCE [LARGE SCALE GENOMIC DNA]</scope>
</reference>